<dbReference type="GO" id="GO:0032264">
    <property type="term" value="P:IMP salvage"/>
    <property type="evidence" value="ECO:0007669"/>
    <property type="project" value="InterPro"/>
</dbReference>
<dbReference type="Gene3D" id="4.10.800.20">
    <property type="match status" value="2"/>
</dbReference>
<evidence type="ECO:0000256" key="2">
    <source>
        <dbReference type="SAM" id="MobiDB-lite"/>
    </source>
</evidence>
<feature type="compositionally biased region" description="Polar residues" evidence="2">
    <location>
        <begin position="1"/>
        <end position="19"/>
    </location>
</feature>
<evidence type="ECO:0000313" key="4">
    <source>
        <dbReference type="Proteomes" id="UP000195570"/>
    </source>
</evidence>
<dbReference type="PANTHER" id="PTHR11359:SF5">
    <property type="entry name" value="MONOPHOSPHATE DEAMINASE, PUTATIVE-RELATED"/>
    <property type="match status" value="1"/>
</dbReference>
<feature type="compositionally biased region" description="Polar residues" evidence="2">
    <location>
        <begin position="1484"/>
        <end position="1497"/>
    </location>
</feature>
<dbReference type="SUPFAM" id="SSF51556">
    <property type="entry name" value="Metallo-dependent hydrolases"/>
    <property type="match status" value="2"/>
</dbReference>
<dbReference type="PANTHER" id="PTHR11359">
    <property type="entry name" value="AMP DEAMINASE"/>
    <property type="match status" value="1"/>
</dbReference>
<dbReference type="InterPro" id="IPR006329">
    <property type="entry name" value="AMPD"/>
</dbReference>
<dbReference type="Gene3D" id="3.20.20.140">
    <property type="entry name" value="Metal-dependent hydrolases"/>
    <property type="match status" value="2"/>
</dbReference>
<feature type="compositionally biased region" description="Basic and acidic residues" evidence="2">
    <location>
        <begin position="1672"/>
        <end position="1690"/>
    </location>
</feature>
<dbReference type="GO" id="GO:0003876">
    <property type="term" value="F:AMP deaminase activity"/>
    <property type="evidence" value="ECO:0007669"/>
    <property type="project" value="UniProtKB-EC"/>
</dbReference>
<dbReference type="GO" id="GO:0046033">
    <property type="term" value="P:AMP metabolic process"/>
    <property type="evidence" value="ECO:0007669"/>
    <property type="project" value="TreeGrafter"/>
</dbReference>
<sequence>MEQQVSNRGSNSDPPASSQCEEETKQHEVSETTFCGSEFAEGSGGTLLQTVAPDAPSVRSCGSHQVPSSSKGAPFASRAQALMSGAASVVAPLSVHSGSQHTSRKGNTHNLARLAVKHNLYAVQLDGDSGGIEMQAASQYLLRAVTTREKYKSVDKGQKEGTGRLVPPVVFSFETGVAQFTDQKTEVLPWEQFYDDVIELCATMQHPDCRRACSQRLQVLEEKYNLYKLCSSNVENPDHHRHDVGVFSDCTKVDNSVYLSCMVNSELLREYIQDKVEYCGSDEVRYSADKTEVHTLSTTCDQLGFTEVEQLTIEGLGLSPPNEKQRYHYDPLDLELNRTGRNCAELLQLFLTHNTLNKGKYFAEIVKPTLSENEQRMRNPQATECIVELCGTSAEDWEQLAAWAQEHNLLRMWHNRWFVALPRRRIRSDSTKDALENHQQHLENIFLPLFTATLAPEDPKNASIVALLQNLGGFVIVSDEEERNSTFERKLRRPVEVPWSENVCDLYFAYHVWANLCSLNALRRRKGLNTLQLRAFAGNRDGQIDVLVYSYLLCDSLVNGVLLEHNPVLQYLYGAGKIGLVMMPLCNNGMGLPYMQNPFPVFFRRGLLVTLTTNQPLLFHHSKEPLIEEYGTASKLFQLSGTDACEIALNSVIVSSFPADVKALWLGDSFLQEGIQGNMLEFSKVPTCRLVLRQELWQTELNIIHQAAVRNTRGKRGAFPLPTLLSTPPPLMASGSHAGDSTEVEPSGVTLQQAVTMMQSSQMPFLARDPHTDFPRVVFLGPLERDPSDTLVVTLLHRALQLRSQYVRQHNIRDVDGRVLRSDDIEHAFRRDDTFDEDEWMFKTVEGVVVPHEVHQIPRLPKDMFHFDDFRQHVQELRAMLENAHVRNFATRRLNLLERKFMLHLAVNRSLEAGTTASKASQNRDFYQATKVDNNVRMESGMTARQLLNFIVSKANNNGDDIVAHQEGKEPQTLRQLLQELNISPSTLTVDDLNVQVDTTLGVGSAQYTPGGRDVLCTLLLNTDNQMKGRYFAELTKLTFENFEHDRFTFTENRLPIYGASPNEWGLLSDWFDTHGMASVHNRWMVQIPRIYGYLRECGKVQSFTEYIENIFKPLWTVSLHPSKDPRLFHFLNHISGFDCVEDERRHDIPLNNATKPPHEWTTEEEPPYNYYMYHVWANIYSLNEFRRRRKFSTFTFRPSCGETGPVEHLIGGFLLANAINYGVTLADDTPLQYLFYLARIGVTVSPLSNNTKVLGYLDNPFPTFFRRGLNVSLGTDSPLMFHHTQEPLLEEYSIASKVWKLSPNDMCEIARNSVLLSGFDAAFKRERLGDLFFLSSSRSNDASHTHLSDIRVAYRFETYHAEIAFLEMISTLNFPKALLTLSEERALEADFLEAVKKKEKQLGCIIEVKTEEEDIKRLEQSRAALLRQVREAEDTVEELRRQNKQLTEKLAEERARDQHAQQMRRKGLKERVVGISDPEGRRQTSSSNADMSSDHQPSLEISVLEQVAKEETNGEDATAAGQSQHLGGAKVGLTALSPTALEDTSPRSAGFISSGNVADLDDNLDTAATTSALVGMLESMWKEKPAGASHSGGHTVTGGDASSTFPPINVDAVTLSERKPSGASGSTTKRGPPPPRRTSANSAFVFPKPSGEGGSHRASLQGFANVQQAAREQEAKETGSSHRSSERGV</sequence>
<feature type="region of interest" description="Disordered" evidence="2">
    <location>
        <begin position="1448"/>
        <end position="1498"/>
    </location>
</feature>
<comment type="caution">
    <text evidence="3">The sequence shown here is derived from an EMBL/GenBank/DDBJ whole genome shotgun (WGS) entry which is preliminary data.</text>
</comment>
<dbReference type="EMBL" id="CZPT02000195">
    <property type="protein sequence ID" value="SCU64968.1"/>
    <property type="molecule type" value="Genomic_DNA"/>
</dbReference>
<dbReference type="FunFam" id="4.10.800.20:FF:000003">
    <property type="entry name" value="Putative adenosine monophosphate deaminase"/>
    <property type="match status" value="1"/>
</dbReference>
<dbReference type="InterPro" id="IPR032466">
    <property type="entry name" value="Metal_Hydrolase"/>
</dbReference>
<dbReference type="Proteomes" id="UP000195570">
    <property type="component" value="Unassembled WGS sequence"/>
</dbReference>
<dbReference type="FunFam" id="3.20.20.140:FF:000035">
    <property type="entry name" value="Probable amp deaminase"/>
    <property type="match status" value="1"/>
</dbReference>
<organism evidence="3 4">
    <name type="scientific">Trypanosoma equiperdum</name>
    <dbReference type="NCBI Taxonomy" id="5694"/>
    <lineage>
        <taxon>Eukaryota</taxon>
        <taxon>Discoba</taxon>
        <taxon>Euglenozoa</taxon>
        <taxon>Kinetoplastea</taxon>
        <taxon>Metakinetoplastina</taxon>
        <taxon>Trypanosomatida</taxon>
        <taxon>Trypanosomatidae</taxon>
        <taxon>Trypanosoma</taxon>
    </lineage>
</organism>
<dbReference type="GeneID" id="92381605"/>
<protein>
    <submittedName>
        <fullName evidence="3">Adenosine monophosphate deaminase, putative</fullName>
        <ecNumber evidence="3">3.5.4.6</ecNumber>
    </submittedName>
</protein>
<accession>A0A1G4I0D2</accession>
<dbReference type="GO" id="GO:0005829">
    <property type="term" value="C:cytosol"/>
    <property type="evidence" value="ECO:0007669"/>
    <property type="project" value="TreeGrafter"/>
</dbReference>
<keyword evidence="4" id="KW-1185">Reference proteome</keyword>
<feature type="region of interest" description="Disordered" evidence="2">
    <location>
        <begin position="1585"/>
        <end position="1690"/>
    </location>
</feature>
<proteinExistence type="inferred from homology"/>
<evidence type="ECO:0000256" key="1">
    <source>
        <dbReference type="ARBA" id="ARBA00006676"/>
    </source>
</evidence>
<dbReference type="RefSeq" id="XP_067076645.1">
    <property type="nucleotide sequence ID" value="XM_067220544.1"/>
</dbReference>
<feature type="compositionally biased region" description="Basic and acidic residues" evidence="2">
    <location>
        <begin position="1448"/>
        <end position="1460"/>
    </location>
</feature>
<comment type="similarity">
    <text evidence="1">Belongs to the metallo-dependent hydrolases superfamily. Adenosine and AMP deaminases family.</text>
</comment>
<reference evidence="3" key="1">
    <citation type="submission" date="2016-09" db="EMBL/GenBank/DDBJ databases">
        <authorList>
            <person name="Hebert L."/>
            <person name="Moumen B."/>
        </authorList>
    </citation>
    <scope>NUCLEOTIDE SEQUENCE [LARGE SCALE GENOMIC DNA]</scope>
    <source>
        <strain evidence="3">OVI</strain>
    </source>
</reference>
<dbReference type="Pfam" id="PF19326">
    <property type="entry name" value="AMP_deaminase"/>
    <property type="match status" value="2"/>
</dbReference>
<dbReference type="VEuPathDB" id="TriTrypDB:TEOVI_000767100"/>
<name>A0A1G4I0D2_TRYEQ</name>
<gene>
    <name evidence="3" type="ORF">TEOVI_000767100</name>
</gene>
<feature type="region of interest" description="Disordered" evidence="2">
    <location>
        <begin position="1"/>
        <end position="31"/>
    </location>
</feature>
<evidence type="ECO:0000313" key="3">
    <source>
        <dbReference type="EMBL" id="SCU64968.1"/>
    </source>
</evidence>
<keyword evidence="3" id="KW-0378">Hydrolase</keyword>
<dbReference type="EC" id="3.5.4.6" evidence="3"/>